<keyword evidence="2" id="KW-0808">Transferase</keyword>
<organism evidence="2 3">
    <name type="scientific">Phytophthora palmivora</name>
    <dbReference type="NCBI Taxonomy" id="4796"/>
    <lineage>
        <taxon>Eukaryota</taxon>
        <taxon>Sar</taxon>
        <taxon>Stramenopiles</taxon>
        <taxon>Oomycota</taxon>
        <taxon>Peronosporomycetes</taxon>
        <taxon>Peronosporales</taxon>
        <taxon>Peronosporaceae</taxon>
        <taxon>Phytophthora</taxon>
    </lineage>
</organism>
<gene>
    <name evidence="2" type="ORF">PHPALM_5268</name>
</gene>
<protein>
    <submittedName>
        <fullName evidence="2">Phosphatidylinositol kinase</fullName>
    </submittedName>
</protein>
<dbReference type="EMBL" id="NCKW01002685">
    <property type="protein sequence ID" value="POM77357.1"/>
    <property type="molecule type" value="Genomic_DNA"/>
</dbReference>
<keyword evidence="1" id="KW-1133">Transmembrane helix</keyword>
<proteinExistence type="predicted"/>
<reference evidence="2 3" key="1">
    <citation type="journal article" date="2017" name="Genome Biol. Evol.">
        <title>Phytophthora megakarya and P. palmivora, closely related causal agents of cacao black pod rot, underwent increases in genome sizes and gene numbers by different mechanisms.</title>
        <authorList>
            <person name="Ali S.S."/>
            <person name="Shao J."/>
            <person name="Lary D.J."/>
            <person name="Kronmiller B."/>
            <person name="Shen D."/>
            <person name="Strem M.D."/>
            <person name="Amoako-Attah I."/>
            <person name="Akrofi A.Y."/>
            <person name="Begoude B.A."/>
            <person name="Ten Hoopen G.M."/>
            <person name="Coulibaly K."/>
            <person name="Kebe B.I."/>
            <person name="Melnick R.L."/>
            <person name="Guiltinan M.J."/>
            <person name="Tyler B.M."/>
            <person name="Meinhardt L.W."/>
            <person name="Bailey B.A."/>
        </authorList>
    </citation>
    <scope>NUCLEOTIDE SEQUENCE [LARGE SCALE GENOMIC DNA]</scope>
    <source>
        <strain evidence="3">sbr112.9</strain>
    </source>
</reference>
<keyword evidence="1" id="KW-0812">Transmembrane</keyword>
<keyword evidence="1" id="KW-0472">Membrane</keyword>
<sequence>MRSSSDVPDASPPDTAPFNPLVALQSLLSGDVVGVKQRVKAAQQLDEYFRGLTPTPGLLLSYEPYLPMLTAVMITPVKGGQELQTSVSTMLQTLSSHNPTGFSDWIAKNTQIGNEPWLVQWSYALLLQVEKTVPRENDKWIETSMEFNDFDRVFTRVLHMWRTVLDHTAEVALVDQLVKYLQALLMQTDAIQWQMMVLKKLQTHFVDIADVFIGWMMSTGPYSPLRQEILTLLHHFGRLWADNSVFSLQLLNSFADEIVNLCDSWDNHVEGDDDRLSTLLVCFMMVSQCVPDLGRRIILIFSLIFFIYFLTDWFFLQLYLLMKMLVVLSREFSIAWCLALNLSIRK</sequence>
<dbReference type="AlphaFoldDB" id="A0A2P4YHT3"/>
<accession>A0A2P4YHT3</accession>
<evidence type="ECO:0000313" key="2">
    <source>
        <dbReference type="EMBL" id="POM77357.1"/>
    </source>
</evidence>
<name>A0A2P4YHT3_9STRA</name>
<feature type="transmembrane region" description="Helical" evidence="1">
    <location>
        <begin position="297"/>
        <end position="321"/>
    </location>
</feature>
<dbReference type="OrthoDB" id="381190at2759"/>
<dbReference type="GO" id="GO:0016301">
    <property type="term" value="F:kinase activity"/>
    <property type="evidence" value="ECO:0007669"/>
    <property type="project" value="UniProtKB-KW"/>
</dbReference>
<evidence type="ECO:0000256" key="1">
    <source>
        <dbReference type="SAM" id="Phobius"/>
    </source>
</evidence>
<keyword evidence="2" id="KW-0418">Kinase</keyword>
<keyword evidence="3" id="KW-1185">Reference proteome</keyword>
<evidence type="ECO:0000313" key="3">
    <source>
        <dbReference type="Proteomes" id="UP000237271"/>
    </source>
</evidence>
<comment type="caution">
    <text evidence="2">The sequence shown here is derived from an EMBL/GenBank/DDBJ whole genome shotgun (WGS) entry which is preliminary data.</text>
</comment>
<dbReference type="Proteomes" id="UP000237271">
    <property type="component" value="Unassembled WGS sequence"/>
</dbReference>